<comment type="similarity">
    <text evidence="2">Belongs to the auxin efflux carrier (TC 2.A.69) family.</text>
</comment>
<dbReference type="RefSeq" id="WP_068368079.1">
    <property type="nucleotide sequence ID" value="NZ_KQ960178.1"/>
</dbReference>
<keyword evidence="7 8" id="KW-0472">Membrane</keyword>
<dbReference type="InterPro" id="IPR004776">
    <property type="entry name" value="Mem_transp_PIN-like"/>
</dbReference>
<evidence type="ECO:0000313" key="9">
    <source>
        <dbReference type="EMBL" id="KXB66259.1"/>
    </source>
</evidence>
<keyword evidence="4" id="KW-1003">Cell membrane</keyword>
<accession>A0A134AEZ5</accession>
<dbReference type="Proteomes" id="UP000070442">
    <property type="component" value="Unassembled WGS sequence"/>
</dbReference>
<evidence type="ECO:0000256" key="5">
    <source>
        <dbReference type="ARBA" id="ARBA00022692"/>
    </source>
</evidence>
<dbReference type="Gene3D" id="1.20.1530.20">
    <property type="match status" value="1"/>
</dbReference>
<evidence type="ECO:0000256" key="3">
    <source>
        <dbReference type="ARBA" id="ARBA00022448"/>
    </source>
</evidence>
<evidence type="ECO:0000256" key="7">
    <source>
        <dbReference type="ARBA" id="ARBA00023136"/>
    </source>
</evidence>
<feature type="transmembrane region" description="Helical" evidence="8">
    <location>
        <begin position="6"/>
        <end position="23"/>
    </location>
</feature>
<evidence type="ECO:0000256" key="4">
    <source>
        <dbReference type="ARBA" id="ARBA00022475"/>
    </source>
</evidence>
<evidence type="ECO:0000256" key="8">
    <source>
        <dbReference type="SAM" id="Phobius"/>
    </source>
</evidence>
<feature type="transmembrane region" description="Helical" evidence="8">
    <location>
        <begin position="171"/>
        <end position="191"/>
    </location>
</feature>
<feature type="transmembrane region" description="Helical" evidence="8">
    <location>
        <begin position="258"/>
        <end position="277"/>
    </location>
</feature>
<dbReference type="PANTHER" id="PTHR36838">
    <property type="entry name" value="AUXIN EFFLUX CARRIER FAMILY PROTEIN"/>
    <property type="match status" value="1"/>
</dbReference>
<dbReference type="PANTHER" id="PTHR36838:SF4">
    <property type="entry name" value="AUXIN EFFLUX CARRIER FAMILY PROTEIN"/>
    <property type="match status" value="1"/>
</dbReference>
<evidence type="ECO:0000256" key="2">
    <source>
        <dbReference type="ARBA" id="ARBA00010145"/>
    </source>
</evidence>
<evidence type="ECO:0000313" key="10">
    <source>
        <dbReference type="Proteomes" id="UP000070442"/>
    </source>
</evidence>
<feature type="transmembrane region" description="Helical" evidence="8">
    <location>
        <begin position="289"/>
        <end position="311"/>
    </location>
</feature>
<feature type="transmembrane region" description="Helical" evidence="8">
    <location>
        <begin position="30"/>
        <end position="47"/>
    </location>
</feature>
<dbReference type="EMBL" id="LSDG01000033">
    <property type="protein sequence ID" value="KXB66259.1"/>
    <property type="molecule type" value="Genomic_DNA"/>
</dbReference>
<evidence type="ECO:0000256" key="1">
    <source>
        <dbReference type="ARBA" id="ARBA00004651"/>
    </source>
</evidence>
<dbReference type="GO" id="GO:0005886">
    <property type="term" value="C:plasma membrane"/>
    <property type="evidence" value="ECO:0007669"/>
    <property type="project" value="UniProtKB-SubCell"/>
</dbReference>
<feature type="transmembrane region" description="Helical" evidence="8">
    <location>
        <begin position="225"/>
        <end position="252"/>
    </location>
</feature>
<comment type="subcellular location">
    <subcellularLocation>
        <location evidence="1">Cell membrane</location>
        <topology evidence="1">Multi-pass membrane protein</topology>
    </subcellularLocation>
</comment>
<gene>
    <name evidence="9" type="ORF">HMPREF1863_01121</name>
</gene>
<organism evidence="9 10">
    <name type="scientific">Aedoeadaptatus coxii</name>
    <dbReference type="NCBI Taxonomy" id="755172"/>
    <lineage>
        <taxon>Bacteria</taxon>
        <taxon>Bacillati</taxon>
        <taxon>Bacillota</taxon>
        <taxon>Tissierellia</taxon>
        <taxon>Tissierellales</taxon>
        <taxon>Peptoniphilaceae</taxon>
        <taxon>Aedoeadaptatus</taxon>
    </lineage>
</organism>
<dbReference type="PATRIC" id="fig|755172.3.peg.1081"/>
<evidence type="ECO:0000256" key="6">
    <source>
        <dbReference type="ARBA" id="ARBA00022989"/>
    </source>
</evidence>
<protein>
    <submittedName>
        <fullName evidence="9">Transporter, auxin efflux carrier family protein</fullName>
    </submittedName>
</protein>
<sequence>MANFLLGLNIIFPIFFVIFAGYLAKQKGYLDEHFVSTSTWIVFYVALPLKLFSDIRSAHIETLPTTYVAYILLGIFLIFFATWIAARPFIPDRKKLSAFVHCSFRSNFVYVGYPILESLYGKPSPEHMIVVTVFGLTLYNILAIVILTLYSESEDKKIHPGKILLKILKNPMIIAIFIGVLFNILQIPVYTGLDKGISLLAALCTPLSLLLIGASLNFESITHDLALVFASATIRTILTPLILIPVGIAIGLSAVELGIAYVFWATPCAINCFIYTKEMGGDSELASKIITTSFLFAIVTYPIGIGLLHMLHIL</sequence>
<name>A0A134AEZ5_9FIRM</name>
<feature type="transmembrane region" description="Helical" evidence="8">
    <location>
        <begin position="197"/>
        <end position="218"/>
    </location>
</feature>
<keyword evidence="10" id="KW-1185">Reference proteome</keyword>
<reference evidence="10" key="1">
    <citation type="submission" date="2016-01" db="EMBL/GenBank/DDBJ databases">
        <authorList>
            <person name="Mitreva M."/>
            <person name="Pepin K.H."/>
            <person name="Mihindukulasuriya K.A."/>
            <person name="Fulton R."/>
            <person name="Fronick C."/>
            <person name="O'Laughlin M."/>
            <person name="Miner T."/>
            <person name="Herter B."/>
            <person name="Rosa B.A."/>
            <person name="Cordes M."/>
            <person name="Tomlinson C."/>
            <person name="Wollam A."/>
            <person name="Palsikar V.B."/>
            <person name="Mardis E.R."/>
            <person name="Wilson R.K."/>
        </authorList>
    </citation>
    <scope>NUCLEOTIDE SEQUENCE [LARGE SCALE GENOMIC DNA]</scope>
    <source>
        <strain evidence="10">DNF00729</strain>
    </source>
</reference>
<proteinExistence type="inferred from homology"/>
<keyword evidence="3" id="KW-0813">Transport</keyword>
<dbReference type="AlphaFoldDB" id="A0A134AEZ5"/>
<comment type="caution">
    <text evidence="9">The sequence shown here is derived from an EMBL/GenBank/DDBJ whole genome shotgun (WGS) entry which is preliminary data.</text>
</comment>
<dbReference type="OrthoDB" id="9794315at2"/>
<feature type="transmembrane region" description="Helical" evidence="8">
    <location>
        <begin position="128"/>
        <end position="150"/>
    </location>
</feature>
<dbReference type="Pfam" id="PF03547">
    <property type="entry name" value="Mem_trans"/>
    <property type="match status" value="1"/>
</dbReference>
<keyword evidence="5 8" id="KW-0812">Transmembrane</keyword>
<dbReference type="InterPro" id="IPR038770">
    <property type="entry name" value="Na+/solute_symporter_sf"/>
</dbReference>
<feature type="transmembrane region" description="Helical" evidence="8">
    <location>
        <begin position="67"/>
        <end position="86"/>
    </location>
</feature>
<keyword evidence="6 8" id="KW-1133">Transmembrane helix</keyword>
<dbReference type="GO" id="GO:0055085">
    <property type="term" value="P:transmembrane transport"/>
    <property type="evidence" value="ECO:0007669"/>
    <property type="project" value="InterPro"/>
</dbReference>